<keyword evidence="1" id="KW-0472">Membrane</keyword>
<comment type="caution">
    <text evidence="2">The sequence shown here is derived from an EMBL/GenBank/DDBJ whole genome shotgun (WGS) entry which is preliminary data.</text>
</comment>
<dbReference type="AlphaFoldDB" id="A0A7X1FXD9"/>
<name>A0A7X1FXD9_9SPHN</name>
<protein>
    <submittedName>
        <fullName evidence="2">Uncharacterized protein</fullName>
    </submittedName>
</protein>
<dbReference type="EMBL" id="JACLAX010000004">
    <property type="protein sequence ID" value="MBC2668765.1"/>
    <property type="molecule type" value="Genomic_DNA"/>
</dbReference>
<evidence type="ECO:0000313" key="3">
    <source>
        <dbReference type="Proteomes" id="UP000551327"/>
    </source>
</evidence>
<proteinExistence type="predicted"/>
<keyword evidence="1" id="KW-1133">Transmembrane helix</keyword>
<evidence type="ECO:0000256" key="1">
    <source>
        <dbReference type="SAM" id="Phobius"/>
    </source>
</evidence>
<evidence type="ECO:0000313" key="2">
    <source>
        <dbReference type="EMBL" id="MBC2668765.1"/>
    </source>
</evidence>
<organism evidence="2 3">
    <name type="scientific">Novosphingobium piscinae</name>
    <dbReference type="NCBI Taxonomy" id="1507448"/>
    <lineage>
        <taxon>Bacteria</taxon>
        <taxon>Pseudomonadati</taxon>
        <taxon>Pseudomonadota</taxon>
        <taxon>Alphaproteobacteria</taxon>
        <taxon>Sphingomonadales</taxon>
        <taxon>Sphingomonadaceae</taxon>
        <taxon>Novosphingobium</taxon>
    </lineage>
</organism>
<reference evidence="2 3" key="1">
    <citation type="submission" date="2020-08" db="EMBL/GenBank/DDBJ databases">
        <title>The genome sequence of type strain Novosphingobium piscinae KCTC 42194.</title>
        <authorList>
            <person name="Liu Y."/>
        </authorList>
    </citation>
    <scope>NUCLEOTIDE SEQUENCE [LARGE SCALE GENOMIC DNA]</scope>
    <source>
        <strain evidence="2 3">KCTC 42194</strain>
    </source>
</reference>
<dbReference type="Proteomes" id="UP000551327">
    <property type="component" value="Unassembled WGS sequence"/>
</dbReference>
<keyword evidence="3" id="KW-1185">Reference proteome</keyword>
<keyword evidence="1" id="KW-0812">Transmembrane</keyword>
<sequence length="69" mass="7164">MTQRHALFGFIATLTTLVLVLAITFIAAYFVPGLIGKVEAFGLGTVTGGLTTLAASFRPRQPTGGEPNA</sequence>
<feature type="transmembrane region" description="Helical" evidence="1">
    <location>
        <begin position="7"/>
        <end position="31"/>
    </location>
</feature>
<dbReference type="RefSeq" id="WP_185678632.1">
    <property type="nucleotide sequence ID" value="NZ_JACLAX010000004.1"/>
</dbReference>
<gene>
    <name evidence="2" type="ORF">H7F53_06400</name>
</gene>
<accession>A0A7X1FXD9</accession>